<gene>
    <name evidence="2" type="ORF">MOC_1517</name>
</gene>
<feature type="region of interest" description="Disordered" evidence="1">
    <location>
        <begin position="1"/>
        <end position="21"/>
    </location>
</feature>
<keyword evidence="3" id="KW-1185">Reference proteome</keyword>
<evidence type="ECO:0000313" key="3">
    <source>
        <dbReference type="Proteomes" id="UP000029492"/>
    </source>
</evidence>
<name>A0A089NPD9_9HYPH</name>
<dbReference type="HOGENOM" id="CLU_2771173_0_0_5"/>
<dbReference type="STRING" id="693986.MOC_1517"/>
<dbReference type="AlphaFoldDB" id="A0A089NPD9"/>
<accession>A0A089NPD9</accession>
<dbReference type="KEGG" id="mor:MOC_1517"/>
<evidence type="ECO:0000256" key="1">
    <source>
        <dbReference type="SAM" id="MobiDB-lite"/>
    </source>
</evidence>
<proteinExistence type="predicted"/>
<protein>
    <submittedName>
        <fullName evidence="2">Protein of unassigned function</fullName>
    </submittedName>
</protein>
<dbReference type="EMBL" id="CP003811">
    <property type="protein sequence ID" value="AIQ89272.1"/>
    <property type="molecule type" value="Genomic_DNA"/>
</dbReference>
<feature type="region of interest" description="Disordered" evidence="1">
    <location>
        <begin position="43"/>
        <end position="69"/>
    </location>
</feature>
<evidence type="ECO:0000313" key="2">
    <source>
        <dbReference type="EMBL" id="AIQ89272.1"/>
    </source>
</evidence>
<organism evidence="2 3">
    <name type="scientific">Methylobacterium oryzae CBMB20</name>
    <dbReference type="NCBI Taxonomy" id="693986"/>
    <lineage>
        <taxon>Bacteria</taxon>
        <taxon>Pseudomonadati</taxon>
        <taxon>Pseudomonadota</taxon>
        <taxon>Alphaproteobacteria</taxon>
        <taxon>Hyphomicrobiales</taxon>
        <taxon>Methylobacteriaceae</taxon>
        <taxon>Methylobacterium</taxon>
    </lineage>
</organism>
<dbReference type="Proteomes" id="UP000029492">
    <property type="component" value="Chromosome"/>
</dbReference>
<reference evidence="2 3" key="1">
    <citation type="journal article" date="2014" name="PLoS ONE">
        <title>Genome Information of Methylobacterium oryzae, a Plant-Probiotic Methylotroph in the Phyllosphere.</title>
        <authorList>
            <person name="Kwak M.J."/>
            <person name="Jeong H."/>
            <person name="Madhaiyan M."/>
            <person name="Lee Y."/>
            <person name="Sa T.M."/>
            <person name="Oh T.K."/>
            <person name="Kim J.F."/>
        </authorList>
    </citation>
    <scope>NUCLEOTIDE SEQUENCE [LARGE SCALE GENOMIC DNA]</scope>
    <source>
        <strain evidence="2 3">CBMB20</strain>
    </source>
</reference>
<sequence>MLRRCRPRRPAEPPAFRASRLYPPDKVGRAIHEADALGAVRTGIHPHKRHRQAPAQAFRTKVTGRSDVK</sequence>